<keyword evidence="4" id="KW-0187">Copper transport</keyword>
<feature type="transmembrane region" description="Helical" evidence="4">
    <location>
        <begin position="26"/>
        <end position="50"/>
    </location>
</feature>
<protein>
    <recommendedName>
        <fullName evidence="4">Copper transport protein</fullName>
    </recommendedName>
</protein>
<comment type="subcellular location">
    <subcellularLocation>
        <location evidence="4">Membrane</location>
        <topology evidence="4">Multi-pass membrane protein</topology>
    </subcellularLocation>
</comment>
<evidence type="ECO:0000256" key="4">
    <source>
        <dbReference type="RuleBase" id="RU367022"/>
    </source>
</evidence>
<evidence type="ECO:0000313" key="6">
    <source>
        <dbReference type="Proteomes" id="UP000016935"/>
    </source>
</evidence>
<dbReference type="PANTHER" id="PTHR12483:SF120">
    <property type="entry name" value="HIGH-AFFINITY COPPER TRANSPORTER CTRA2"/>
    <property type="match status" value="1"/>
</dbReference>
<dbReference type="RefSeq" id="XP_008021429.1">
    <property type="nucleotide sequence ID" value="XM_008023238.1"/>
</dbReference>
<dbReference type="AlphaFoldDB" id="R0J133"/>
<keyword evidence="4" id="KW-0406">Ion transport</keyword>
<dbReference type="GeneID" id="19397799"/>
<keyword evidence="1 4" id="KW-0812">Transmembrane</keyword>
<dbReference type="eggNOG" id="ENOG502SPC4">
    <property type="taxonomic scope" value="Eukaryota"/>
</dbReference>
<keyword evidence="6" id="KW-1185">Reference proteome</keyword>
<evidence type="ECO:0000256" key="3">
    <source>
        <dbReference type="ARBA" id="ARBA00023136"/>
    </source>
</evidence>
<comment type="similarity">
    <text evidence="4">Belongs to the copper transporter (Ctr) (TC 1.A.56) family. SLC31A subfamily.</text>
</comment>
<dbReference type="Pfam" id="PF04145">
    <property type="entry name" value="Ctr"/>
    <property type="match status" value="1"/>
</dbReference>
<sequence length="154" mass="16612">MLMTFFTSSRTPLFSTSWTPTTSGQYAGTCIFLIALAAVFRALVAIRFNLFAVLERVKGRRGVVSAVGNRGSAGLEGEGGEGKQGRRGRTAEWRPWRADEAVWIASFDVVIAGVSYLLMIAVMTMNVGYFMSVLAGVFLGSLAFGRFMAKAAAH</sequence>
<dbReference type="OrthoDB" id="73901at2759"/>
<evidence type="ECO:0000313" key="5">
    <source>
        <dbReference type="EMBL" id="EOA90635.1"/>
    </source>
</evidence>
<evidence type="ECO:0000256" key="2">
    <source>
        <dbReference type="ARBA" id="ARBA00022989"/>
    </source>
</evidence>
<keyword evidence="4" id="KW-0186">Copper</keyword>
<feature type="transmembrane region" description="Helical" evidence="4">
    <location>
        <begin position="129"/>
        <end position="149"/>
    </location>
</feature>
<evidence type="ECO:0000256" key="1">
    <source>
        <dbReference type="ARBA" id="ARBA00022692"/>
    </source>
</evidence>
<dbReference type="PANTHER" id="PTHR12483">
    <property type="entry name" value="SOLUTE CARRIER FAMILY 31 COPPER TRANSPORTERS"/>
    <property type="match status" value="1"/>
</dbReference>
<proteinExistence type="inferred from homology"/>
<dbReference type="Proteomes" id="UP000016935">
    <property type="component" value="Unassembled WGS sequence"/>
</dbReference>
<gene>
    <name evidence="5" type="ORF">SETTUDRAFT_158196</name>
</gene>
<keyword evidence="2 4" id="KW-1133">Transmembrane helix</keyword>
<dbReference type="InterPro" id="IPR007274">
    <property type="entry name" value="Cop_transporter"/>
</dbReference>
<name>R0J133_EXST2</name>
<dbReference type="GO" id="GO:0005375">
    <property type="term" value="F:copper ion transmembrane transporter activity"/>
    <property type="evidence" value="ECO:0007669"/>
    <property type="project" value="UniProtKB-UniRule"/>
</dbReference>
<reference evidence="5 6" key="2">
    <citation type="journal article" date="2013" name="PLoS Genet.">
        <title>Comparative genome structure, secondary metabolite, and effector coding capacity across Cochliobolus pathogens.</title>
        <authorList>
            <person name="Condon B.J."/>
            <person name="Leng Y."/>
            <person name="Wu D."/>
            <person name="Bushley K.E."/>
            <person name="Ohm R.A."/>
            <person name="Otillar R."/>
            <person name="Martin J."/>
            <person name="Schackwitz W."/>
            <person name="Grimwood J."/>
            <person name="MohdZainudin N."/>
            <person name="Xue C."/>
            <person name="Wang R."/>
            <person name="Manning V.A."/>
            <person name="Dhillon B."/>
            <person name="Tu Z.J."/>
            <person name="Steffenson B.J."/>
            <person name="Salamov A."/>
            <person name="Sun H."/>
            <person name="Lowry S."/>
            <person name="LaButti K."/>
            <person name="Han J."/>
            <person name="Copeland A."/>
            <person name="Lindquist E."/>
            <person name="Barry K."/>
            <person name="Schmutz J."/>
            <person name="Baker S.E."/>
            <person name="Ciuffetti L.M."/>
            <person name="Grigoriev I.V."/>
            <person name="Zhong S."/>
            <person name="Turgeon B.G."/>
        </authorList>
    </citation>
    <scope>NUCLEOTIDE SEQUENCE [LARGE SCALE GENOMIC DNA]</scope>
    <source>
        <strain evidence="6">28A</strain>
    </source>
</reference>
<organism evidence="5 6">
    <name type="scientific">Exserohilum turcicum (strain 28A)</name>
    <name type="common">Northern leaf blight fungus</name>
    <name type="synonym">Setosphaeria turcica</name>
    <dbReference type="NCBI Taxonomy" id="671987"/>
    <lineage>
        <taxon>Eukaryota</taxon>
        <taxon>Fungi</taxon>
        <taxon>Dikarya</taxon>
        <taxon>Ascomycota</taxon>
        <taxon>Pezizomycotina</taxon>
        <taxon>Dothideomycetes</taxon>
        <taxon>Pleosporomycetidae</taxon>
        <taxon>Pleosporales</taxon>
        <taxon>Pleosporineae</taxon>
        <taxon>Pleosporaceae</taxon>
        <taxon>Exserohilum</taxon>
    </lineage>
</organism>
<keyword evidence="3 4" id="KW-0472">Membrane</keyword>
<dbReference type="STRING" id="671987.R0J133"/>
<keyword evidence="4" id="KW-0813">Transport</keyword>
<feature type="transmembrane region" description="Helical" evidence="4">
    <location>
        <begin position="101"/>
        <end position="123"/>
    </location>
</feature>
<dbReference type="EMBL" id="KB908482">
    <property type="protein sequence ID" value="EOA90635.1"/>
    <property type="molecule type" value="Genomic_DNA"/>
</dbReference>
<dbReference type="HOGENOM" id="CLU_090404_1_0_1"/>
<dbReference type="GO" id="GO:0005886">
    <property type="term" value="C:plasma membrane"/>
    <property type="evidence" value="ECO:0007669"/>
    <property type="project" value="TreeGrafter"/>
</dbReference>
<reference evidence="5 6" key="1">
    <citation type="journal article" date="2012" name="PLoS Pathog.">
        <title>Diverse lifestyles and strategies of plant pathogenesis encoded in the genomes of eighteen Dothideomycetes fungi.</title>
        <authorList>
            <person name="Ohm R.A."/>
            <person name="Feau N."/>
            <person name="Henrissat B."/>
            <person name="Schoch C.L."/>
            <person name="Horwitz B.A."/>
            <person name="Barry K.W."/>
            <person name="Condon B.J."/>
            <person name="Copeland A.C."/>
            <person name="Dhillon B."/>
            <person name="Glaser F."/>
            <person name="Hesse C.N."/>
            <person name="Kosti I."/>
            <person name="LaButti K."/>
            <person name="Lindquist E.A."/>
            <person name="Lucas S."/>
            <person name="Salamov A.A."/>
            <person name="Bradshaw R.E."/>
            <person name="Ciuffetti L."/>
            <person name="Hamelin R.C."/>
            <person name="Kema G.H.J."/>
            <person name="Lawrence C."/>
            <person name="Scott J.A."/>
            <person name="Spatafora J.W."/>
            <person name="Turgeon B.G."/>
            <person name="de Wit P.J.G.M."/>
            <person name="Zhong S."/>
            <person name="Goodwin S.B."/>
            <person name="Grigoriev I.V."/>
        </authorList>
    </citation>
    <scope>NUCLEOTIDE SEQUENCE [LARGE SCALE GENOMIC DNA]</scope>
    <source>
        <strain evidence="6">28A</strain>
    </source>
</reference>
<accession>R0J133</accession>